<name>A0ABN2N7B2_9MICO</name>
<evidence type="ECO:0000313" key="1">
    <source>
        <dbReference type="EMBL" id="GAA1856156.1"/>
    </source>
</evidence>
<dbReference type="SUPFAM" id="SSF88723">
    <property type="entry name" value="PIN domain-like"/>
    <property type="match status" value="1"/>
</dbReference>
<organism evidence="1 2">
    <name type="scientific">Myceligenerans crystallogenes</name>
    <dbReference type="NCBI Taxonomy" id="316335"/>
    <lineage>
        <taxon>Bacteria</taxon>
        <taxon>Bacillati</taxon>
        <taxon>Actinomycetota</taxon>
        <taxon>Actinomycetes</taxon>
        <taxon>Micrococcales</taxon>
        <taxon>Promicromonosporaceae</taxon>
        <taxon>Myceligenerans</taxon>
    </lineage>
</organism>
<protein>
    <recommendedName>
        <fullName evidence="3">PIN domain-containing protein</fullName>
    </recommendedName>
</protein>
<accession>A0ABN2N7B2</accession>
<dbReference type="Proteomes" id="UP001501094">
    <property type="component" value="Unassembled WGS sequence"/>
</dbReference>
<proteinExistence type="predicted"/>
<reference evidence="1 2" key="1">
    <citation type="journal article" date="2019" name="Int. J. Syst. Evol. Microbiol.">
        <title>The Global Catalogue of Microorganisms (GCM) 10K type strain sequencing project: providing services to taxonomists for standard genome sequencing and annotation.</title>
        <authorList>
            <consortium name="The Broad Institute Genomics Platform"/>
            <consortium name="The Broad Institute Genome Sequencing Center for Infectious Disease"/>
            <person name="Wu L."/>
            <person name="Ma J."/>
        </authorList>
    </citation>
    <scope>NUCLEOTIDE SEQUENCE [LARGE SCALE GENOMIC DNA]</scope>
    <source>
        <strain evidence="1 2">JCM 14326</strain>
    </source>
</reference>
<sequence length="90" mass="10218">MYVLDTNVISAVRVPGRRRAVERWVRSVPAADQYTTAMSISEIEQGIRRKRPKDAAAAAALDVWLHQAVLRGFRDRILPFDLHAARIHGR</sequence>
<dbReference type="Gene3D" id="3.40.50.1010">
    <property type="entry name" value="5'-nuclease"/>
    <property type="match status" value="1"/>
</dbReference>
<dbReference type="RefSeq" id="WP_344100497.1">
    <property type="nucleotide sequence ID" value="NZ_BAAANL010000002.1"/>
</dbReference>
<dbReference type="InterPro" id="IPR029060">
    <property type="entry name" value="PIN-like_dom_sf"/>
</dbReference>
<dbReference type="EMBL" id="BAAANL010000002">
    <property type="protein sequence ID" value="GAA1856156.1"/>
    <property type="molecule type" value="Genomic_DNA"/>
</dbReference>
<keyword evidence="2" id="KW-1185">Reference proteome</keyword>
<gene>
    <name evidence="1" type="ORF">GCM10009751_11610</name>
</gene>
<comment type="caution">
    <text evidence="1">The sequence shown here is derived from an EMBL/GenBank/DDBJ whole genome shotgun (WGS) entry which is preliminary data.</text>
</comment>
<evidence type="ECO:0000313" key="2">
    <source>
        <dbReference type="Proteomes" id="UP001501094"/>
    </source>
</evidence>
<evidence type="ECO:0008006" key="3">
    <source>
        <dbReference type="Google" id="ProtNLM"/>
    </source>
</evidence>